<accession>A0A5M6CSU5</accession>
<dbReference type="InterPro" id="IPR032675">
    <property type="entry name" value="LRR_dom_sf"/>
</dbReference>
<dbReference type="GO" id="GO:0019005">
    <property type="term" value="C:SCF ubiquitin ligase complex"/>
    <property type="evidence" value="ECO:0007669"/>
    <property type="project" value="TreeGrafter"/>
</dbReference>
<dbReference type="PANTHER" id="PTHR13318:SF259">
    <property type="entry name" value="F-BOX DOMAIN-CONTAINING PROTEIN"/>
    <property type="match status" value="1"/>
</dbReference>
<dbReference type="SUPFAM" id="SSF52047">
    <property type="entry name" value="RNI-like"/>
    <property type="match status" value="1"/>
</dbReference>
<evidence type="ECO:0000313" key="2">
    <source>
        <dbReference type="Proteomes" id="UP000324479"/>
    </source>
</evidence>
<evidence type="ECO:0008006" key="3">
    <source>
        <dbReference type="Google" id="ProtNLM"/>
    </source>
</evidence>
<protein>
    <recommendedName>
        <fullName evidence="3">Leucine Rich repeats (2 copies)</fullName>
    </recommendedName>
</protein>
<sequence length="468" mass="52594">MLLLTGFCAVGLAVWIRQSRVRAVVNRLQQQGAQIKFKMGGPDWFHQSTHHFFDTVVMVDASRCDLAPGDLEDIEKLHGLKRLYLTRTDISDDDVVSLSGCEHLQRLSLYGCRNLSKRCIEPLAQLTHLQVLDLHDTRIPPAALAGLGKLPNLTQLVFSPRFYQPPEDAFHQDAFAPLESVPDLQPVGKCFLYGFSADQVDRFLGGDLSRVAELIFRECDYSDQSLARLGSEHLSSIDLQLEDIDSRQLELIDGRNIQQADISGAKDSVSLEQFASWLPEGVQVAFLGEDNASFHYGSTGRWRFRLHDEDPALTEHALNALVEKGLVRLVLGGSDHVQANLESVIRVNPAIRVRLHAEGIRWPQLARATRLRWLDILSCEDAGLQFDRMMELEGLTIRFARSVQTTRETYAQIAKLEHLRSLHVQTANPVGLQEVQPLAELSKLNKLRIENADAEARAFLDSIVNRNQ</sequence>
<dbReference type="RefSeq" id="WP_150079880.1">
    <property type="nucleotide sequence ID" value="NZ_VWOX01000033.1"/>
</dbReference>
<dbReference type="Gene3D" id="3.80.10.10">
    <property type="entry name" value="Ribonuclease Inhibitor"/>
    <property type="match status" value="1"/>
</dbReference>
<gene>
    <name evidence="1" type="ORF">FYK55_27755</name>
</gene>
<comment type="caution">
    <text evidence="1">The sequence shown here is derived from an EMBL/GenBank/DDBJ whole genome shotgun (WGS) entry which is preliminary data.</text>
</comment>
<dbReference type="AlphaFoldDB" id="A0A5M6CSU5"/>
<dbReference type="Proteomes" id="UP000324479">
    <property type="component" value="Unassembled WGS sequence"/>
</dbReference>
<keyword evidence="2" id="KW-1185">Reference proteome</keyword>
<organism evidence="1 2">
    <name type="scientific">Roseiconus nitratireducens</name>
    <dbReference type="NCBI Taxonomy" id="2605748"/>
    <lineage>
        <taxon>Bacteria</taxon>
        <taxon>Pseudomonadati</taxon>
        <taxon>Planctomycetota</taxon>
        <taxon>Planctomycetia</taxon>
        <taxon>Pirellulales</taxon>
        <taxon>Pirellulaceae</taxon>
        <taxon>Roseiconus</taxon>
    </lineage>
</organism>
<evidence type="ECO:0000313" key="1">
    <source>
        <dbReference type="EMBL" id="KAA5538016.1"/>
    </source>
</evidence>
<dbReference type="EMBL" id="VWOX01000033">
    <property type="protein sequence ID" value="KAA5538016.1"/>
    <property type="molecule type" value="Genomic_DNA"/>
</dbReference>
<name>A0A5M6CSU5_9BACT</name>
<dbReference type="GO" id="GO:0031146">
    <property type="term" value="P:SCF-dependent proteasomal ubiquitin-dependent protein catabolic process"/>
    <property type="evidence" value="ECO:0007669"/>
    <property type="project" value="TreeGrafter"/>
</dbReference>
<proteinExistence type="predicted"/>
<reference evidence="1 2" key="1">
    <citation type="submission" date="2019-08" db="EMBL/GenBank/DDBJ databases">
        <authorList>
            <person name="Dhanesh K."/>
            <person name="Kumar G."/>
            <person name="Sasikala C."/>
            <person name="Venkata Ramana C."/>
        </authorList>
    </citation>
    <scope>NUCLEOTIDE SEQUENCE [LARGE SCALE GENOMIC DNA]</scope>
    <source>
        <strain evidence="1 2">JC645</strain>
    </source>
</reference>
<dbReference type="PANTHER" id="PTHR13318">
    <property type="entry name" value="PARTNER OF PAIRED, ISOFORM B-RELATED"/>
    <property type="match status" value="1"/>
</dbReference>